<dbReference type="InterPro" id="IPR013763">
    <property type="entry name" value="Cyclin-like_dom"/>
</dbReference>
<feature type="compositionally biased region" description="Polar residues" evidence="3">
    <location>
        <begin position="1"/>
        <end position="15"/>
    </location>
</feature>
<protein>
    <recommendedName>
        <fullName evidence="4">Cyclin-like domain-containing protein</fullName>
    </recommendedName>
</protein>
<organism evidence="5 6">
    <name type="scientific">Xylaria multiplex</name>
    <dbReference type="NCBI Taxonomy" id="323545"/>
    <lineage>
        <taxon>Eukaryota</taxon>
        <taxon>Fungi</taxon>
        <taxon>Dikarya</taxon>
        <taxon>Ascomycota</taxon>
        <taxon>Pezizomycotina</taxon>
        <taxon>Sordariomycetes</taxon>
        <taxon>Xylariomycetidae</taxon>
        <taxon>Xylariales</taxon>
        <taxon>Xylariaceae</taxon>
        <taxon>Xylaria</taxon>
    </lineage>
</organism>
<gene>
    <name evidence="5" type="ORF">GQX73_g2791</name>
</gene>
<keyword evidence="6" id="KW-1185">Reference proteome</keyword>
<dbReference type="InterPro" id="IPR036915">
    <property type="entry name" value="Cyclin-like_sf"/>
</dbReference>
<dbReference type="EMBL" id="WUBL01000019">
    <property type="protein sequence ID" value="KAF2970756.1"/>
    <property type="molecule type" value="Genomic_DNA"/>
</dbReference>
<feature type="region of interest" description="Disordered" evidence="3">
    <location>
        <begin position="369"/>
        <end position="399"/>
    </location>
</feature>
<keyword evidence="2" id="KW-0195">Cyclin</keyword>
<feature type="domain" description="Cyclin-like" evidence="4">
    <location>
        <begin position="128"/>
        <end position="213"/>
    </location>
</feature>
<dbReference type="Pfam" id="PF16899">
    <property type="entry name" value="Cyclin_C_2"/>
    <property type="match status" value="1"/>
</dbReference>
<proteinExistence type="inferred from homology"/>
<dbReference type="SUPFAM" id="SSF47954">
    <property type="entry name" value="Cyclin-like"/>
    <property type="match status" value="2"/>
</dbReference>
<dbReference type="GO" id="GO:0016538">
    <property type="term" value="F:cyclin-dependent protein serine/threonine kinase regulator activity"/>
    <property type="evidence" value="ECO:0007669"/>
    <property type="project" value="InterPro"/>
</dbReference>
<dbReference type="Proteomes" id="UP000481858">
    <property type="component" value="Unassembled WGS sequence"/>
</dbReference>
<dbReference type="CDD" id="cd20524">
    <property type="entry name" value="CYCLIN_CCNH_rpt1"/>
    <property type="match status" value="1"/>
</dbReference>
<name>A0A7C8N882_9PEZI</name>
<dbReference type="AlphaFoldDB" id="A0A7C8N882"/>
<reference evidence="5 6" key="1">
    <citation type="submission" date="2019-12" db="EMBL/GenBank/DDBJ databases">
        <title>Draft genome sequence of the ascomycete Xylaria multiplex DSM 110363.</title>
        <authorList>
            <person name="Buettner E."/>
            <person name="Kellner H."/>
        </authorList>
    </citation>
    <scope>NUCLEOTIDE SEQUENCE [LARGE SCALE GENOMIC DNA]</scope>
    <source>
        <strain evidence="5 6">DSM 110363</strain>
    </source>
</reference>
<feature type="region of interest" description="Disordered" evidence="3">
    <location>
        <begin position="1"/>
        <end position="23"/>
    </location>
</feature>
<comment type="similarity">
    <text evidence="1">Belongs to the cyclin family. Cyclin C subfamily.</text>
</comment>
<evidence type="ECO:0000313" key="5">
    <source>
        <dbReference type="EMBL" id="KAF2970756.1"/>
    </source>
</evidence>
<dbReference type="CDD" id="cd20525">
    <property type="entry name" value="CYCLIN_CCNH_rpt2"/>
    <property type="match status" value="1"/>
</dbReference>
<dbReference type="SMART" id="SM00385">
    <property type="entry name" value="CYCLIN"/>
    <property type="match status" value="1"/>
</dbReference>
<comment type="caution">
    <text evidence="5">The sequence shown here is derived from an EMBL/GenBank/DDBJ whole genome shotgun (WGS) entry which is preliminary data.</text>
</comment>
<evidence type="ECO:0000256" key="2">
    <source>
        <dbReference type="ARBA" id="ARBA00023127"/>
    </source>
</evidence>
<sequence>MVSTTSRPLTGQPQFDTCDPLSPRRLSQALLPSSHDSHDPQPSTPAHKYLGRLRASVRVTMATEDARYRQSSQYRLWSFSPTHLQSLREKTNSLAVSHISSRLRASSPPVDPLPDFLTPADEAMLLNFYIVDLLRAAQFCELPSEIQATAAIFFRRFYVTNSLMTYPPRALTMTCIFFACKAEGLYYRLQKFADKFPGITGEEVLAAEYVLCQGLRFAFDVRHPYRALEGAVMELRRLGDFDEARIVRAHQRTRDILKFSPLLTDAYFHYTPSQIMFGALSMADEGLLQRLLRDAFSGQSESSKNHVLETVQSCRAMLEKEPPERRTTFWDASGSKEAMKPLNKKLRKCRDPDRVDLVALQKARREQALQKTKGKVATKDDSDVFGASNGTVKDDEREAKRRRVAAGADMFGPPL</sequence>
<dbReference type="PANTHER" id="PTHR10026">
    <property type="entry name" value="CYCLIN"/>
    <property type="match status" value="1"/>
</dbReference>
<accession>A0A7C8N882</accession>
<evidence type="ECO:0000259" key="4">
    <source>
        <dbReference type="SMART" id="SM00385"/>
    </source>
</evidence>
<evidence type="ECO:0000256" key="1">
    <source>
        <dbReference type="ARBA" id="ARBA00008638"/>
    </source>
</evidence>
<dbReference type="InParanoid" id="A0A7C8N882"/>
<dbReference type="InterPro" id="IPR043198">
    <property type="entry name" value="Cyclin/Ssn8"/>
</dbReference>
<evidence type="ECO:0000313" key="6">
    <source>
        <dbReference type="Proteomes" id="UP000481858"/>
    </source>
</evidence>
<dbReference type="Gene3D" id="1.10.472.10">
    <property type="entry name" value="Cyclin-like"/>
    <property type="match status" value="2"/>
</dbReference>
<dbReference type="InterPro" id="IPR031658">
    <property type="entry name" value="Cyclin_C_2"/>
</dbReference>
<dbReference type="GO" id="GO:0006357">
    <property type="term" value="P:regulation of transcription by RNA polymerase II"/>
    <property type="evidence" value="ECO:0007669"/>
    <property type="project" value="InterPro"/>
</dbReference>
<evidence type="ECO:0000256" key="3">
    <source>
        <dbReference type="SAM" id="MobiDB-lite"/>
    </source>
</evidence>
<dbReference type="OrthoDB" id="340962at2759"/>
<dbReference type="FunCoup" id="A0A7C8N882">
    <property type="interactions" value="856"/>
</dbReference>